<proteinExistence type="inferred from homology"/>
<dbReference type="InterPro" id="IPR011053">
    <property type="entry name" value="Single_hybrid_motif"/>
</dbReference>
<dbReference type="PROSITE" id="PS00189">
    <property type="entry name" value="LIPOYL"/>
    <property type="match status" value="1"/>
</dbReference>
<evidence type="ECO:0000256" key="3">
    <source>
        <dbReference type="ARBA" id="ARBA00022679"/>
    </source>
</evidence>
<dbReference type="EC" id="2.3.1.-" evidence="6"/>
<evidence type="ECO:0000256" key="4">
    <source>
        <dbReference type="ARBA" id="ARBA00022823"/>
    </source>
</evidence>
<dbReference type="SUPFAM" id="SSF52777">
    <property type="entry name" value="CoA-dependent acyltransferases"/>
    <property type="match status" value="1"/>
</dbReference>
<dbReference type="EMBL" id="JANIEK010000017">
    <property type="protein sequence ID" value="MCT4795089.1"/>
    <property type="molecule type" value="Genomic_DNA"/>
</dbReference>
<evidence type="ECO:0000256" key="6">
    <source>
        <dbReference type="RuleBase" id="RU003423"/>
    </source>
</evidence>
<dbReference type="PANTHER" id="PTHR43178">
    <property type="entry name" value="DIHYDROLIPOAMIDE ACETYLTRANSFERASE COMPONENT OF PYRUVATE DEHYDROGENASE COMPLEX"/>
    <property type="match status" value="1"/>
</dbReference>
<keyword evidence="4 6" id="KW-0450">Lipoyl</keyword>
<dbReference type="PROSITE" id="PS50968">
    <property type="entry name" value="BIOTINYL_LIPOYL"/>
    <property type="match status" value="1"/>
</dbReference>
<dbReference type="InterPro" id="IPR001078">
    <property type="entry name" value="2-oxoacid_DH_actylTfrase"/>
</dbReference>
<reference evidence="10 11" key="1">
    <citation type="submission" date="2022-07" db="EMBL/GenBank/DDBJ databases">
        <title>Genomic and pangenome structural analysis of the polyextremophile Exiguobacterium.</title>
        <authorList>
            <person name="Shen L."/>
        </authorList>
    </citation>
    <scope>NUCLEOTIDE SEQUENCE [LARGE SCALE GENOMIC DNA]</scope>
    <source>
        <strain evidence="10 11">12_1</strain>
    </source>
</reference>
<evidence type="ECO:0000256" key="7">
    <source>
        <dbReference type="SAM" id="MobiDB-lite"/>
    </source>
</evidence>
<dbReference type="SUPFAM" id="SSF47005">
    <property type="entry name" value="Peripheral subunit-binding domain of 2-oxo acid dehydrogenase complex"/>
    <property type="match status" value="1"/>
</dbReference>
<dbReference type="InterPro" id="IPR004167">
    <property type="entry name" value="PSBD"/>
</dbReference>
<comment type="caution">
    <text evidence="10">The sequence shown here is derived from an EMBL/GenBank/DDBJ whole genome shotgun (WGS) entry which is preliminary data.</text>
</comment>
<dbReference type="Pfam" id="PF00198">
    <property type="entry name" value="2-oxoacid_dh"/>
    <property type="match status" value="1"/>
</dbReference>
<keyword evidence="3 6" id="KW-0808">Transferase</keyword>
<organism evidence="10 11">
    <name type="scientific">Exiguobacterium alkaliphilum</name>
    <dbReference type="NCBI Taxonomy" id="1428684"/>
    <lineage>
        <taxon>Bacteria</taxon>
        <taxon>Bacillati</taxon>
        <taxon>Bacillota</taxon>
        <taxon>Bacilli</taxon>
        <taxon>Bacillales</taxon>
        <taxon>Bacillales Family XII. Incertae Sedis</taxon>
        <taxon>Exiguobacterium</taxon>
    </lineage>
</organism>
<comment type="similarity">
    <text evidence="2 6">Belongs to the 2-oxoacid dehydrogenase family.</text>
</comment>
<evidence type="ECO:0000313" key="11">
    <source>
        <dbReference type="Proteomes" id="UP001206821"/>
    </source>
</evidence>
<evidence type="ECO:0000313" key="10">
    <source>
        <dbReference type="EMBL" id="MCT4795089.1"/>
    </source>
</evidence>
<name>A0ABT2KXD6_9BACL</name>
<dbReference type="CDD" id="cd06849">
    <property type="entry name" value="lipoyl_domain"/>
    <property type="match status" value="1"/>
</dbReference>
<dbReference type="InterPro" id="IPR036625">
    <property type="entry name" value="E3-bd_dom_sf"/>
</dbReference>
<dbReference type="InterPro" id="IPR003016">
    <property type="entry name" value="2-oxoA_DH_lipoyl-BS"/>
</dbReference>
<gene>
    <name evidence="10" type="ORF">NQG31_06005</name>
</gene>
<dbReference type="PROSITE" id="PS51826">
    <property type="entry name" value="PSBD"/>
    <property type="match status" value="1"/>
</dbReference>
<feature type="domain" description="Peripheral subunit-binding (PSBD)" evidence="9">
    <location>
        <begin position="122"/>
        <end position="159"/>
    </location>
</feature>
<comment type="cofactor">
    <cofactor evidence="1 6">
        <name>(R)-lipoate</name>
        <dbReference type="ChEBI" id="CHEBI:83088"/>
    </cofactor>
</comment>
<sequence>MEQTIKMPQLGESVTEGTITTFLVKPGDRVDEYEPLAEVMTDKVTAEIPATSAGVIKEILIGEGDTVAVGTPVLVMEVEAAVQEEPVQEASTKEAVVETSVTEGRAEAVTASSARKPSGNGRFSPAVIRLANENDIDLNELDGSGLGGRITRKDVLRYLSEGRPVKSGATQAPLQETMVQQKLDVPTEAEAVKEAPPAPAPAPETSSDRVEMIPTAGVRQAIATNMVRSKHEAPHAWLMIEVDVTNLVEARAKLKDEFFKQEGVKLTFMPFFMKAAVEALKKYPMMNSEWAGDHIKVHKDIHLSVAVAANDALYVPVIKHADEKNIKGLAVALQDVASRARANRLSANEMRGGTFTINNTGAFGSIQSAPILNYPQAAILSVESIVKRPVWVNGMFAARDIVNLCMSVDHRVLDGLVAGQFLQAMKQSLESIDPNTSSVY</sequence>
<dbReference type="InterPro" id="IPR050743">
    <property type="entry name" value="2-oxoacid_DH_E2_comp"/>
</dbReference>
<dbReference type="Gene3D" id="4.10.320.10">
    <property type="entry name" value="E3-binding domain"/>
    <property type="match status" value="1"/>
</dbReference>
<feature type="region of interest" description="Disordered" evidence="7">
    <location>
        <begin position="87"/>
        <end position="121"/>
    </location>
</feature>
<dbReference type="Pfam" id="PF02817">
    <property type="entry name" value="E3_binding"/>
    <property type="match status" value="1"/>
</dbReference>
<feature type="region of interest" description="Disordered" evidence="7">
    <location>
        <begin position="189"/>
        <end position="208"/>
    </location>
</feature>
<dbReference type="Gene3D" id="3.30.559.10">
    <property type="entry name" value="Chloramphenicol acetyltransferase-like domain"/>
    <property type="match status" value="1"/>
</dbReference>
<dbReference type="InterPro" id="IPR000089">
    <property type="entry name" value="Biotin_lipoyl"/>
</dbReference>
<feature type="domain" description="Lipoyl-binding" evidence="8">
    <location>
        <begin position="2"/>
        <end position="77"/>
    </location>
</feature>
<keyword evidence="5 6" id="KW-0012">Acyltransferase</keyword>
<keyword evidence="11" id="KW-1185">Reference proteome</keyword>
<evidence type="ECO:0000256" key="2">
    <source>
        <dbReference type="ARBA" id="ARBA00007317"/>
    </source>
</evidence>
<evidence type="ECO:0000256" key="5">
    <source>
        <dbReference type="ARBA" id="ARBA00023315"/>
    </source>
</evidence>
<protein>
    <recommendedName>
        <fullName evidence="6">Dihydrolipoamide acetyltransferase component of pyruvate dehydrogenase complex</fullName>
        <ecNumber evidence="6">2.3.1.-</ecNumber>
    </recommendedName>
</protein>
<dbReference type="Gene3D" id="2.40.50.100">
    <property type="match status" value="1"/>
</dbReference>
<dbReference type="Pfam" id="PF00364">
    <property type="entry name" value="Biotin_lipoyl"/>
    <property type="match status" value="1"/>
</dbReference>
<dbReference type="RefSeq" id="WP_034818126.1">
    <property type="nucleotide sequence ID" value="NZ_JANIEK010000017.1"/>
</dbReference>
<dbReference type="SUPFAM" id="SSF51230">
    <property type="entry name" value="Single hybrid motif"/>
    <property type="match status" value="1"/>
</dbReference>
<dbReference type="PANTHER" id="PTHR43178:SF5">
    <property type="entry name" value="LIPOAMIDE ACYLTRANSFERASE COMPONENT OF BRANCHED-CHAIN ALPHA-KETO ACID DEHYDROGENASE COMPLEX, MITOCHONDRIAL"/>
    <property type="match status" value="1"/>
</dbReference>
<evidence type="ECO:0000259" key="8">
    <source>
        <dbReference type="PROSITE" id="PS50968"/>
    </source>
</evidence>
<dbReference type="Proteomes" id="UP001206821">
    <property type="component" value="Unassembled WGS sequence"/>
</dbReference>
<evidence type="ECO:0000259" key="9">
    <source>
        <dbReference type="PROSITE" id="PS51826"/>
    </source>
</evidence>
<evidence type="ECO:0000256" key="1">
    <source>
        <dbReference type="ARBA" id="ARBA00001938"/>
    </source>
</evidence>
<dbReference type="InterPro" id="IPR023213">
    <property type="entry name" value="CAT-like_dom_sf"/>
</dbReference>
<accession>A0ABT2KXD6</accession>